<feature type="transmembrane region" description="Helical" evidence="9">
    <location>
        <begin position="555"/>
        <end position="574"/>
    </location>
</feature>
<feature type="transmembrane region" description="Helical" evidence="9">
    <location>
        <begin position="302"/>
        <end position="329"/>
    </location>
</feature>
<dbReference type="InterPro" id="IPR016024">
    <property type="entry name" value="ARM-type_fold"/>
</dbReference>
<keyword evidence="4 9" id="KW-0812">Transmembrane</keyword>
<dbReference type="Proteomes" id="UP001524499">
    <property type="component" value="Unassembled WGS sequence"/>
</dbReference>
<keyword evidence="7 9" id="KW-0472">Membrane</keyword>
<evidence type="ECO:0000256" key="3">
    <source>
        <dbReference type="ARBA" id="ARBA00022475"/>
    </source>
</evidence>
<dbReference type="NCBIfam" id="TIGR03409">
    <property type="entry name" value="urea_trans_UrtB"/>
    <property type="match status" value="1"/>
</dbReference>
<dbReference type="Pfam" id="PF02653">
    <property type="entry name" value="BPD_transp_2"/>
    <property type="match status" value="1"/>
</dbReference>
<dbReference type="InterPro" id="IPR017779">
    <property type="entry name" value="ABC_UrtB_bac"/>
</dbReference>
<comment type="similarity">
    <text evidence="8">Belongs to the binding-protein-dependent transport system permease family. LivHM subfamily.</text>
</comment>
<comment type="caution">
    <text evidence="10">The sequence shown here is derived from an EMBL/GenBank/DDBJ whole genome shotgun (WGS) entry which is preliminary data.</text>
</comment>
<feature type="transmembrane region" description="Helical" evidence="9">
    <location>
        <begin position="525"/>
        <end position="549"/>
    </location>
</feature>
<evidence type="ECO:0000256" key="8">
    <source>
        <dbReference type="ARBA" id="ARBA00037998"/>
    </source>
</evidence>
<dbReference type="InterPro" id="IPR052157">
    <property type="entry name" value="BCAA_transport_permease"/>
</dbReference>
<gene>
    <name evidence="10" type="primary">urtB</name>
    <name evidence="10" type="ORF">NP590_07395</name>
</gene>
<feature type="transmembrane region" description="Helical" evidence="9">
    <location>
        <begin position="354"/>
        <end position="377"/>
    </location>
</feature>
<keyword evidence="6 9" id="KW-1133">Transmembrane helix</keyword>
<dbReference type="PANTHER" id="PTHR11795">
    <property type="entry name" value="BRANCHED-CHAIN AMINO ACID TRANSPORT SYSTEM PERMEASE PROTEIN LIVH"/>
    <property type="match status" value="1"/>
</dbReference>
<dbReference type="EMBL" id="JANIBJ010000011">
    <property type="protein sequence ID" value="MCQ8103923.1"/>
    <property type="molecule type" value="Genomic_DNA"/>
</dbReference>
<proteinExistence type="inferred from homology"/>
<sequence length="591" mass="63911">MNPNYLENRLKTLFSQALSAAPAAKLMPPLTMGLAPRRLMGVFQRFTALGYAMRSRLPKTACYAVPTLALLFAVTAQAQTADAFSQALEQLRVGNMSEREQAIVQLGEDGRSLKLLRALRDGQLMDWKTESRLVIAVDSVKGYALRDPFDGKAVLAEVDKDAVGKLNMTNKLRGVLSKAIGGLQLNAESADVRLEAVKAIAKAADDNALQLLRKRLERENDAAVLAAIQEALWLRDLNGDDKPARLAAIQALKTRNSQDAYNRLRQLAEADAEADSEVTEQAKAAVKKIESRLQNYAAIETVFFGLSLGAVLVLAAIGLAITFGVMGIINMAHGELMMLGAYTTYVMQQLLPNYLGTALILSIPMAFLVAALVGIGIERGIIRFLYGRPLETLLATFGVSLFLQQAVRSIFSPLNRSVSTPDWMSGSWQINDFLSLTWNRFYILIFCLLVFTALLQILKRTKLGLEVRAVAQNRGMARAMGIPTSRVDAMTFGLGSGIAGVAGVALSQITNVGPNLGQAYIVDSFMVVVFGGVGNLFGTLVAGFSLGIANKVLEPYAGAVLAKILVLVFIILFIQKKPRGLFPQKGRAADG</sequence>
<organism evidence="10 11">
    <name type="scientific">Methylomonas subterranea</name>
    <dbReference type="NCBI Taxonomy" id="2952225"/>
    <lineage>
        <taxon>Bacteria</taxon>
        <taxon>Pseudomonadati</taxon>
        <taxon>Pseudomonadota</taxon>
        <taxon>Gammaproteobacteria</taxon>
        <taxon>Methylococcales</taxon>
        <taxon>Methylococcaceae</taxon>
        <taxon>Methylomonas</taxon>
    </lineage>
</organism>
<keyword evidence="2" id="KW-0813">Transport</keyword>
<comment type="subcellular location">
    <subcellularLocation>
        <location evidence="1">Cell inner membrane</location>
        <topology evidence="1">Multi-pass membrane protein</topology>
    </subcellularLocation>
</comment>
<evidence type="ECO:0000256" key="9">
    <source>
        <dbReference type="SAM" id="Phobius"/>
    </source>
</evidence>
<evidence type="ECO:0000256" key="4">
    <source>
        <dbReference type="ARBA" id="ARBA00022692"/>
    </source>
</evidence>
<keyword evidence="11" id="KW-1185">Reference proteome</keyword>
<feature type="transmembrane region" description="Helical" evidence="9">
    <location>
        <begin position="389"/>
        <end position="407"/>
    </location>
</feature>
<evidence type="ECO:0000313" key="10">
    <source>
        <dbReference type="EMBL" id="MCQ8103923.1"/>
    </source>
</evidence>
<dbReference type="CDD" id="cd06582">
    <property type="entry name" value="TM_PBP1_LivH_like"/>
    <property type="match status" value="1"/>
</dbReference>
<evidence type="ECO:0000256" key="2">
    <source>
        <dbReference type="ARBA" id="ARBA00022448"/>
    </source>
</evidence>
<dbReference type="SUPFAM" id="SSF48371">
    <property type="entry name" value="ARM repeat"/>
    <property type="match status" value="1"/>
</dbReference>
<evidence type="ECO:0000256" key="6">
    <source>
        <dbReference type="ARBA" id="ARBA00022989"/>
    </source>
</evidence>
<accession>A0ABT1TF81</accession>
<evidence type="ECO:0000256" key="1">
    <source>
        <dbReference type="ARBA" id="ARBA00004429"/>
    </source>
</evidence>
<reference evidence="10 11" key="1">
    <citation type="submission" date="2022-07" db="EMBL/GenBank/DDBJ databases">
        <title>Methylomonas rivi sp. nov., Methylomonas rosea sp. nov., Methylomonas aureus sp. nov. and Methylomonas subterranea sp. nov., four novel methanotrophs isolated from a freshwater creek and the deep terrestrial subsurface.</title>
        <authorList>
            <person name="Abin C."/>
            <person name="Sankaranarayanan K."/>
            <person name="Garner C."/>
            <person name="Sindelar R."/>
            <person name="Kotary K."/>
            <person name="Garner R."/>
            <person name="Barclay S."/>
            <person name="Lawson P."/>
            <person name="Krumholz L."/>
        </authorList>
    </citation>
    <scope>NUCLEOTIDE SEQUENCE [LARGE SCALE GENOMIC DNA]</scope>
    <source>
        <strain evidence="10 11">SURF-2</strain>
    </source>
</reference>
<protein>
    <submittedName>
        <fullName evidence="10">Urea ABC transporter permease subunit UrtB</fullName>
    </submittedName>
</protein>
<feature type="transmembrane region" description="Helical" evidence="9">
    <location>
        <begin position="441"/>
        <end position="458"/>
    </location>
</feature>
<name>A0ABT1TF81_9GAMM</name>
<keyword evidence="3" id="KW-1003">Cell membrane</keyword>
<evidence type="ECO:0000256" key="5">
    <source>
        <dbReference type="ARBA" id="ARBA00022970"/>
    </source>
</evidence>
<evidence type="ECO:0000256" key="7">
    <source>
        <dbReference type="ARBA" id="ARBA00023136"/>
    </source>
</evidence>
<dbReference type="PANTHER" id="PTHR11795:SF447">
    <property type="entry name" value="ABC TRANSPORTER PERMEASE PROTEIN"/>
    <property type="match status" value="1"/>
</dbReference>
<dbReference type="InterPro" id="IPR001851">
    <property type="entry name" value="ABC_transp_permease"/>
</dbReference>
<evidence type="ECO:0000313" key="11">
    <source>
        <dbReference type="Proteomes" id="UP001524499"/>
    </source>
</evidence>
<keyword evidence="5" id="KW-0029">Amino-acid transport</keyword>